<comment type="subcellular location">
    <subcellularLocation>
        <location evidence="8">Cytoplasm</location>
    </subcellularLocation>
</comment>
<protein>
    <recommendedName>
        <fullName evidence="8 9">Dephospho-CoA kinase</fullName>
        <ecNumber evidence="8 9">2.7.1.24</ecNumber>
    </recommendedName>
    <alternativeName>
        <fullName evidence="8">Dephosphocoenzyme A kinase</fullName>
    </alternativeName>
</protein>
<evidence type="ECO:0000313" key="10">
    <source>
        <dbReference type="EMBL" id="EUJ40338.1"/>
    </source>
</evidence>
<evidence type="ECO:0000256" key="3">
    <source>
        <dbReference type="ARBA" id="ARBA00022679"/>
    </source>
</evidence>
<comment type="pathway">
    <text evidence="8">Cofactor biosynthesis; coenzyme A biosynthesis; CoA from (R)-pantothenate: step 5/5.</text>
</comment>
<evidence type="ECO:0000256" key="4">
    <source>
        <dbReference type="ARBA" id="ARBA00022741"/>
    </source>
</evidence>
<evidence type="ECO:0000313" key="11">
    <source>
        <dbReference type="Proteomes" id="UP000019243"/>
    </source>
</evidence>
<proteinExistence type="inferred from homology"/>
<dbReference type="FunFam" id="3.40.50.300:FF:000991">
    <property type="entry name" value="Dephospho-CoA kinase"/>
    <property type="match status" value="1"/>
</dbReference>
<evidence type="ECO:0000256" key="5">
    <source>
        <dbReference type="ARBA" id="ARBA00022777"/>
    </source>
</evidence>
<dbReference type="EC" id="2.7.1.24" evidence="8 9"/>
<comment type="catalytic activity">
    <reaction evidence="8">
        <text>3'-dephospho-CoA + ATP = ADP + CoA + H(+)</text>
        <dbReference type="Rhea" id="RHEA:18245"/>
        <dbReference type="ChEBI" id="CHEBI:15378"/>
        <dbReference type="ChEBI" id="CHEBI:30616"/>
        <dbReference type="ChEBI" id="CHEBI:57287"/>
        <dbReference type="ChEBI" id="CHEBI:57328"/>
        <dbReference type="ChEBI" id="CHEBI:456216"/>
        <dbReference type="EC" id="2.7.1.24"/>
    </reaction>
</comment>
<keyword evidence="6 8" id="KW-0067">ATP-binding</keyword>
<dbReference type="Gene3D" id="3.40.50.300">
    <property type="entry name" value="P-loop containing nucleotide triphosphate hydrolases"/>
    <property type="match status" value="1"/>
</dbReference>
<dbReference type="UniPathway" id="UPA00241">
    <property type="reaction ID" value="UER00356"/>
</dbReference>
<evidence type="ECO:0000256" key="8">
    <source>
        <dbReference type="HAMAP-Rule" id="MF_00376"/>
    </source>
</evidence>
<dbReference type="Pfam" id="PF01121">
    <property type="entry name" value="CoaE"/>
    <property type="match status" value="1"/>
</dbReference>
<comment type="caution">
    <text evidence="10">The sequence shown here is derived from an EMBL/GenBank/DDBJ whole genome shotgun (WGS) entry which is preliminary data.</text>
</comment>
<dbReference type="PANTHER" id="PTHR10695:SF46">
    <property type="entry name" value="BIFUNCTIONAL COENZYME A SYNTHASE-RELATED"/>
    <property type="match status" value="1"/>
</dbReference>
<comment type="similarity">
    <text evidence="1 8">Belongs to the CoaE family.</text>
</comment>
<dbReference type="Proteomes" id="UP000019243">
    <property type="component" value="Unassembled WGS sequence"/>
</dbReference>
<dbReference type="GO" id="GO:0005524">
    <property type="term" value="F:ATP binding"/>
    <property type="evidence" value="ECO:0007669"/>
    <property type="project" value="UniProtKB-UniRule"/>
</dbReference>
<dbReference type="HAMAP" id="MF_00376">
    <property type="entry name" value="Dephospho_CoA_kinase"/>
    <property type="match status" value="1"/>
</dbReference>
<dbReference type="CDD" id="cd02022">
    <property type="entry name" value="DPCK"/>
    <property type="match status" value="1"/>
</dbReference>
<dbReference type="PANTHER" id="PTHR10695">
    <property type="entry name" value="DEPHOSPHO-COA KINASE-RELATED"/>
    <property type="match status" value="1"/>
</dbReference>
<dbReference type="InterPro" id="IPR027417">
    <property type="entry name" value="P-loop_NTPase"/>
</dbReference>
<keyword evidence="2 8" id="KW-0963">Cytoplasm</keyword>
<dbReference type="GO" id="GO:0015937">
    <property type="term" value="P:coenzyme A biosynthetic process"/>
    <property type="evidence" value="ECO:0007669"/>
    <property type="project" value="UniProtKB-UniRule"/>
</dbReference>
<keyword evidence="11" id="KW-1185">Reference proteome</keyword>
<reference evidence="10 11" key="1">
    <citation type="submission" date="2012-12" db="EMBL/GenBank/DDBJ databases">
        <title>Novel taxa of Listeriaceae from agricultural environments in the United States.</title>
        <authorList>
            <person name="den Bakker H.C."/>
            <person name="Allred A."/>
            <person name="Warchocki S."/>
            <person name="Wright E.M."/>
            <person name="Burrell A."/>
            <person name="Nightingale K.K."/>
            <person name="Kephart D."/>
            <person name="Wiedmann M."/>
        </authorList>
    </citation>
    <scope>NUCLEOTIDE SEQUENCE [LARGE SCALE GENOMIC DNA]</scope>
    <source>
        <strain evidence="10 11">FSL F6-1037</strain>
    </source>
</reference>
<dbReference type="OrthoDB" id="9812943at2"/>
<organism evidence="10 11">
    <name type="scientific">Brochothrix campestris FSL F6-1037</name>
    <dbReference type="NCBI Taxonomy" id="1265861"/>
    <lineage>
        <taxon>Bacteria</taxon>
        <taxon>Bacillati</taxon>
        <taxon>Bacillota</taxon>
        <taxon>Bacilli</taxon>
        <taxon>Bacillales</taxon>
        <taxon>Listeriaceae</taxon>
        <taxon>Brochothrix</taxon>
    </lineage>
</organism>
<keyword evidence="5 8" id="KW-0418">Kinase</keyword>
<evidence type="ECO:0000256" key="1">
    <source>
        <dbReference type="ARBA" id="ARBA00009018"/>
    </source>
</evidence>
<dbReference type="SUPFAM" id="SSF52540">
    <property type="entry name" value="P-loop containing nucleoside triphosphate hydrolases"/>
    <property type="match status" value="1"/>
</dbReference>
<sequence length="195" mass="21462">MTVIIGLTGGIASGKSLVSTYIAAKGIPVIDADQVAREIVAPGEPLLLHLQAQFGTAIATTAGLNRAALAAVIFNDAHQRQTLNNLMHPAIFERMNAQLTTYRQQNEAVVFLDVPLLFENNQLDRYDAIWVVSVSEALQLERLMARNQLTKRAALQRIQAQLSLAQKQEQADVIIDNSGTKQQTFAQIDHHLQQL</sequence>
<keyword evidence="7 8" id="KW-0173">Coenzyme A biosynthesis</keyword>
<feature type="binding site" evidence="8">
    <location>
        <begin position="12"/>
        <end position="17"/>
    </location>
    <ligand>
        <name>ATP</name>
        <dbReference type="ChEBI" id="CHEBI:30616"/>
    </ligand>
</feature>
<gene>
    <name evidence="8" type="primary">coaE</name>
    <name evidence="10" type="ORF">BCAMP_05254</name>
</gene>
<dbReference type="GO" id="GO:0004140">
    <property type="term" value="F:dephospho-CoA kinase activity"/>
    <property type="evidence" value="ECO:0007669"/>
    <property type="project" value="UniProtKB-UniRule"/>
</dbReference>
<evidence type="ECO:0000256" key="9">
    <source>
        <dbReference type="NCBIfam" id="TIGR00152"/>
    </source>
</evidence>
<dbReference type="STRING" id="1265861.BCAMP_05254"/>
<dbReference type="EMBL" id="AODH01000019">
    <property type="protein sequence ID" value="EUJ40338.1"/>
    <property type="molecule type" value="Genomic_DNA"/>
</dbReference>
<dbReference type="NCBIfam" id="TIGR00152">
    <property type="entry name" value="dephospho-CoA kinase"/>
    <property type="match status" value="1"/>
</dbReference>
<dbReference type="PROSITE" id="PS51219">
    <property type="entry name" value="DPCK"/>
    <property type="match status" value="1"/>
</dbReference>
<dbReference type="InterPro" id="IPR001977">
    <property type="entry name" value="Depp_CoAkinase"/>
</dbReference>
<dbReference type="AlphaFoldDB" id="W7D4Z8"/>
<name>W7D4Z8_9LIST</name>
<keyword evidence="4 8" id="KW-0547">Nucleotide-binding</keyword>
<dbReference type="GO" id="GO:0005737">
    <property type="term" value="C:cytoplasm"/>
    <property type="evidence" value="ECO:0007669"/>
    <property type="project" value="UniProtKB-SubCell"/>
</dbReference>
<evidence type="ECO:0000256" key="2">
    <source>
        <dbReference type="ARBA" id="ARBA00022490"/>
    </source>
</evidence>
<dbReference type="RefSeq" id="WP_035314110.1">
    <property type="nucleotide sequence ID" value="NZ_AODH01000019.1"/>
</dbReference>
<comment type="function">
    <text evidence="8">Catalyzes the phosphorylation of the 3'-hydroxyl group of dephosphocoenzyme A to form coenzyme A.</text>
</comment>
<keyword evidence="3 8" id="KW-0808">Transferase</keyword>
<evidence type="ECO:0000256" key="6">
    <source>
        <dbReference type="ARBA" id="ARBA00022840"/>
    </source>
</evidence>
<dbReference type="PATRIC" id="fig|1265861.3.peg.1037"/>
<evidence type="ECO:0000256" key="7">
    <source>
        <dbReference type="ARBA" id="ARBA00022993"/>
    </source>
</evidence>
<accession>W7D4Z8</accession>